<evidence type="ECO:0000313" key="2">
    <source>
        <dbReference type="Proteomes" id="UP001595841"/>
    </source>
</evidence>
<accession>A0ABV8PNI3</accession>
<proteinExistence type="predicted"/>
<dbReference type="Pfam" id="PF07922">
    <property type="entry name" value="Glyco_transf_52"/>
    <property type="match status" value="1"/>
</dbReference>
<keyword evidence="2" id="KW-1185">Reference proteome</keyword>
<dbReference type="EMBL" id="JBHSCL010000009">
    <property type="protein sequence ID" value="MFC4221699.1"/>
    <property type="molecule type" value="Genomic_DNA"/>
</dbReference>
<dbReference type="RefSeq" id="WP_379766810.1">
    <property type="nucleotide sequence ID" value="NZ_JBHSCL010000009.1"/>
</dbReference>
<gene>
    <name evidence="1" type="ORF">ACFOWS_16215</name>
</gene>
<comment type="caution">
    <text evidence="1">The sequence shown here is derived from an EMBL/GenBank/DDBJ whole genome shotgun (WGS) entry which is preliminary data.</text>
</comment>
<organism evidence="1 2">
    <name type="scientific">Flagellimonas marina</name>
    <dbReference type="NCBI Taxonomy" id="1775168"/>
    <lineage>
        <taxon>Bacteria</taxon>
        <taxon>Pseudomonadati</taxon>
        <taxon>Bacteroidota</taxon>
        <taxon>Flavobacteriia</taxon>
        <taxon>Flavobacteriales</taxon>
        <taxon>Flavobacteriaceae</taxon>
        <taxon>Flagellimonas</taxon>
    </lineage>
</organism>
<reference evidence="2" key="1">
    <citation type="journal article" date="2019" name="Int. J. Syst. Evol. Microbiol.">
        <title>The Global Catalogue of Microorganisms (GCM) 10K type strain sequencing project: providing services to taxonomists for standard genome sequencing and annotation.</title>
        <authorList>
            <consortium name="The Broad Institute Genomics Platform"/>
            <consortium name="The Broad Institute Genome Sequencing Center for Infectious Disease"/>
            <person name="Wu L."/>
            <person name="Ma J."/>
        </authorList>
    </citation>
    <scope>NUCLEOTIDE SEQUENCE [LARGE SCALE GENOMIC DNA]</scope>
    <source>
        <strain evidence="2">CGMCC 1.15774</strain>
    </source>
</reference>
<name>A0ABV8PNI3_9FLAO</name>
<evidence type="ECO:0000313" key="1">
    <source>
        <dbReference type="EMBL" id="MFC4221699.1"/>
    </source>
</evidence>
<sequence>MEVENIVIVLTPFQKYMIGSVDKNLFDLETTLVFHSKHVSFENCNCKTERINGFEFSKRRLFRLDLSYFKEAKHAIQRIRGEISEYQTQYSLTNGLNVFIGSEKDVFSQMLLATPSVNLKISNLIAVEEGIGYYKTGRTFNTQLTKIAYKLLTPILFGERIDYVYTLGLDPRIKIVYARMPKLLPKKRKGVEYLQLLGPARKGKRIYSASTKKILIYSFPSEDYGMKDHEKKNIFKILINAFPQKQIVIKPHPRENVDLFNNEIRNNNVTLLDKGFIGEGIDYFEFEKIINFSSSVVIDILMAGYPKEEIYTIFFDKSPKISFLKETKCLKLANLNMKNFED</sequence>
<dbReference type="InterPro" id="IPR012477">
    <property type="entry name" value="Glyco_transf_52"/>
</dbReference>
<protein>
    <submittedName>
        <fullName evidence="1">Glycosyltransferase family 52</fullName>
    </submittedName>
</protein>
<dbReference type="Proteomes" id="UP001595841">
    <property type="component" value="Unassembled WGS sequence"/>
</dbReference>